<protein>
    <submittedName>
        <fullName evidence="8">Response regulator</fullName>
    </submittedName>
</protein>
<evidence type="ECO:0000256" key="6">
    <source>
        <dbReference type="PROSITE-ProRule" id="PRU00169"/>
    </source>
</evidence>
<evidence type="ECO:0000313" key="8">
    <source>
        <dbReference type="EMBL" id="MBD2861533.1"/>
    </source>
</evidence>
<keyword evidence="4" id="KW-0238">DNA-binding</keyword>
<keyword evidence="9" id="KW-1185">Reference proteome</keyword>
<accession>A0A927C7F5</accession>
<dbReference type="PANTHER" id="PTHR35807">
    <property type="entry name" value="TRANSCRIPTIONAL REGULATOR REDD-RELATED"/>
    <property type="match status" value="1"/>
</dbReference>
<evidence type="ECO:0000259" key="7">
    <source>
        <dbReference type="PROSITE" id="PS50110"/>
    </source>
</evidence>
<proteinExistence type="inferred from homology"/>
<evidence type="ECO:0000256" key="5">
    <source>
        <dbReference type="ARBA" id="ARBA00023163"/>
    </source>
</evidence>
<dbReference type="Gene3D" id="3.40.50.2300">
    <property type="match status" value="1"/>
</dbReference>
<dbReference type="InterPro" id="IPR016032">
    <property type="entry name" value="Sig_transdc_resp-reg_C-effctor"/>
</dbReference>
<dbReference type="AlphaFoldDB" id="A0A927C7F5"/>
<evidence type="ECO:0000313" key="9">
    <source>
        <dbReference type="Proteomes" id="UP000639396"/>
    </source>
</evidence>
<dbReference type="SUPFAM" id="SSF48452">
    <property type="entry name" value="TPR-like"/>
    <property type="match status" value="1"/>
</dbReference>
<dbReference type="GO" id="GO:0006355">
    <property type="term" value="P:regulation of DNA-templated transcription"/>
    <property type="evidence" value="ECO:0007669"/>
    <property type="project" value="InterPro"/>
</dbReference>
<dbReference type="InterPro" id="IPR011990">
    <property type="entry name" value="TPR-like_helical_dom_sf"/>
</dbReference>
<dbReference type="Pfam" id="PF00486">
    <property type="entry name" value="Trans_reg_C"/>
    <property type="match status" value="1"/>
</dbReference>
<dbReference type="GO" id="GO:0003677">
    <property type="term" value="F:DNA binding"/>
    <property type="evidence" value="ECO:0007669"/>
    <property type="project" value="UniProtKB-KW"/>
</dbReference>
<reference evidence="8" key="1">
    <citation type="submission" date="2020-09" db="EMBL/GenBank/DDBJ databases">
        <title>A novel bacterium of genus Paenibacillus, isolated from South China Sea.</title>
        <authorList>
            <person name="Huang H."/>
            <person name="Mo K."/>
            <person name="Hu Y."/>
        </authorList>
    </citation>
    <scope>NUCLEOTIDE SEQUENCE</scope>
    <source>
        <strain evidence="8">IB182363</strain>
    </source>
</reference>
<dbReference type="PANTHER" id="PTHR35807:SF2">
    <property type="entry name" value="TRANSCRIPTIONAL ACTIVATOR DOMAIN"/>
    <property type="match status" value="1"/>
</dbReference>
<dbReference type="PROSITE" id="PS50110">
    <property type="entry name" value="RESPONSE_REGULATORY"/>
    <property type="match status" value="1"/>
</dbReference>
<dbReference type="InterPro" id="IPR051677">
    <property type="entry name" value="AfsR-DnrI-RedD_regulator"/>
</dbReference>
<dbReference type="InterPro" id="IPR001867">
    <property type="entry name" value="OmpR/PhoB-type_DNA-bd"/>
</dbReference>
<comment type="similarity">
    <text evidence="1">Belongs to the AfsR/DnrI/RedD regulatory family.</text>
</comment>
<comment type="caution">
    <text evidence="8">The sequence shown here is derived from an EMBL/GenBank/DDBJ whole genome shotgun (WGS) entry which is preliminary data.</text>
</comment>
<gene>
    <name evidence="8" type="ORF">IDH45_05955</name>
</gene>
<feature type="modified residue" description="4-aspartylphosphate" evidence="6">
    <location>
        <position position="53"/>
    </location>
</feature>
<sequence>MKAILIDDEKPALMQLERMIQTDGRVNVTGTYMNPREGFAHLAKDKTDIVFLDIGMPEMNGLQAGEYIQQIDPDIRIVYVTAYADYALDAFELNALDYVLKPVDPLRFAKTIARIEEDRRRSLRPAAVLQEPAVLCLKRLTLQDAAGAGDRLKWRTQKAQELLAYLIHMRGQWVTKDAIMDQLWPEYKQDKAITHLHTSVYQIRRMLKEWGAVSAGVEYSQDSYRIILDGIATDVEQFEQGEADEPAMTESGWQRNDRLLALYRGDYLEEHDYDWAKAARGELSRRFVQLSLHTAAYELATGRERLAIRRLGTVQEKEPYSEECCLLLMKAYASLKDYGSLTRQYESFVRVLHTDLGIEPDRETVEAYRRFVQELA</sequence>
<dbReference type="Proteomes" id="UP000639396">
    <property type="component" value="Unassembled WGS sequence"/>
</dbReference>
<keyword evidence="6" id="KW-0597">Phosphoprotein</keyword>
<dbReference type="SUPFAM" id="SSF52172">
    <property type="entry name" value="CheY-like"/>
    <property type="match status" value="1"/>
</dbReference>
<name>A0A927C7F5_9BACL</name>
<evidence type="ECO:0000256" key="4">
    <source>
        <dbReference type="ARBA" id="ARBA00023125"/>
    </source>
</evidence>
<dbReference type="Gene3D" id="1.25.40.10">
    <property type="entry name" value="Tetratricopeptide repeat domain"/>
    <property type="match status" value="1"/>
</dbReference>
<feature type="domain" description="Response regulatory" evidence="7">
    <location>
        <begin position="2"/>
        <end position="116"/>
    </location>
</feature>
<dbReference type="SMART" id="SM00448">
    <property type="entry name" value="REC"/>
    <property type="match status" value="1"/>
</dbReference>
<keyword evidence="5" id="KW-0804">Transcription</keyword>
<dbReference type="SUPFAM" id="SSF46894">
    <property type="entry name" value="C-terminal effector domain of the bipartite response regulators"/>
    <property type="match status" value="1"/>
</dbReference>
<dbReference type="Pfam" id="PF03704">
    <property type="entry name" value="BTAD"/>
    <property type="match status" value="1"/>
</dbReference>
<dbReference type="SMART" id="SM01043">
    <property type="entry name" value="BTAD"/>
    <property type="match status" value="1"/>
</dbReference>
<dbReference type="GO" id="GO:0000160">
    <property type="term" value="P:phosphorelay signal transduction system"/>
    <property type="evidence" value="ECO:0007669"/>
    <property type="project" value="UniProtKB-KW"/>
</dbReference>
<dbReference type="InterPro" id="IPR001789">
    <property type="entry name" value="Sig_transdc_resp-reg_receiver"/>
</dbReference>
<dbReference type="InterPro" id="IPR011006">
    <property type="entry name" value="CheY-like_superfamily"/>
</dbReference>
<organism evidence="8 9">
    <name type="scientific">Paenibacillus oceani</name>
    <dbReference type="NCBI Taxonomy" id="2772510"/>
    <lineage>
        <taxon>Bacteria</taxon>
        <taxon>Bacillati</taxon>
        <taxon>Bacillota</taxon>
        <taxon>Bacilli</taxon>
        <taxon>Bacillales</taxon>
        <taxon>Paenibacillaceae</taxon>
        <taxon>Paenibacillus</taxon>
    </lineage>
</organism>
<dbReference type="RefSeq" id="WP_190925639.1">
    <property type="nucleotide sequence ID" value="NZ_JACXJA010000006.1"/>
</dbReference>
<dbReference type="Pfam" id="PF00072">
    <property type="entry name" value="Response_reg"/>
    <property type="match status" value="1"/>
</dbReference>
<dbReference type="InterPro" id="IPR036388">
    <property type="entry name" value="WH-like_DNA-bd_sf"/>
</dbReference>
<dbReference type="EMBL" id="JACXJA010000006">
    <property type="protein sequence ID" value="MBD2861533.1"/>
    <property type="molecule type" value="Genomic_DNA"/>
</dbReference>
<evidence type="ECO:0000256" key="1">
    <source>
        <dbReference type="ARBA" id="ARBA00005820"/>
    </source>
</evidence>
<evidence type="ECO:0000256" key="3">
    <source>
        <dbReference type="ARBA" id="ARBA00023015"/>
    </source>
</evidence>
<evidence type="ECO:0000256" key="2">
    <source>
        <dbReference type="ARBA" id="ARBA00023012"/>
    </source>
</evidence>
<keyword evidence="2" id="KW-0902">Two-component regulatory system</keyword>
<dbReference type="InterPro" id="IPR005158">
    <property type="entry name" value="BTAD"/>
</dbReference>
<keyword evidence="3" id="KW-0805">Transcription regulation</keyword>
<dbReference type="Gene3D" id="1.10.10.10">
    <property type="entry name" value="Winged helix-like DNA-binding domain superfamily/Winged helix DNA-binding domain"/>
    <property type="match status" value="1"/>
</dbReference>